<gene>
    <name evidence="1" type="ORF">thalar_02444</name>
</gene>
<name>S9RJC8_9RHOB</name>
<protein>
    <submittedName>
        <fullName evidence="1">Uncharacterized protein</fullName>
    </submittedName>
</protein>
<proteinExistence type="predicted"/>
<evidence type="ECO:0000313" key="1">
    <source>
        <dbReference type="EMBL" id="EPX78215.1"/>
    </source>
</evidence>
<evidence type="ECO:0000313" key="2">
    <source>
        <dbReference type="Proteomes" id="UP000015351"/>
    </source>
</evidence>
<dbReference type="RefSeq" id="WP_021101373.1">
    <property type="nucleotide sequence ID" value="NZ_KE557311.1"/>
</dbReference>
<reference evidence="2" key="1">
    <citation type="journal article" date="2013" name="Stand. Genomic Sci.">
        <title>Genome sequence of the Litoreibacter arenae type strain (DSM 19593(T)), a member of the Roseobacter clade isolated from sea sand.</title>
        <authorList>
            <person name="Riedel T."/>
            <person name="Fiebig A."/>
            <person name="Petersen J."/>
            <person name="Gronow S."/>
            <person name="Kyrpides N.C."/>
            <person name="Goker M."/>
            <person name="Klenk H.P."/>
        </authorList>
    </citation>
    <scope>NUCLEOTIDE SEQUENCE [LARGE SCALE GENOMIC DNA]</scope>
    <source>
        <strain evidence="2">DSM 19593</strain>
    </source>
</reference>
<dbReference type="STRING" id="1123360.thalar_02444"/>
<dbReference type="Proteomes" id="UP000015351">
    <property type="component" value="Unassembled WGS sequence"/>
</dbReference>
<sequence>MLLLTEVPIIVQIIDGLAPETGSLPATWLAKARKKGADYSAPLPFNVT</sequence>
<organism evidence="1 2">
    <name type="scientific">Litoreibacter arenae DSM 19593</name>
    <dbReference type="NCBI Taxonomy" id="1123360"/>
    <lineage>
        <taxon>Bacteria</taxon>
        <taxon>Pseudomonadati</taxon>
        <taxon>Pseudomonadota</taxon>
        <taxon>Alphaproteobacteria</taxon>
        <taxon>Rhodobacterales</taxon>
        <taxon>Roseobacteraceae</taxon>
        <taxon>Litoreibacter</taxon>
    </lineage>
</organism>
<dbReference type="HOGENOM" id="CLU_3154509_0_0_5"/>
<accession>S9RJC8</accession>
<dbReference type="EMBL" id="AONI01000013">
    <property type="protein sequence ID" value="EPX78215.1"/>
    <property type="molecule type" value="Genomic_DNA"/>
</dbReference>
<comment type="caution">
    <text evidence="1">The sequence shown here is derived from an EMBL/GenBank/DDBJ whole genome shotgun (WGS) entry which is preliminary data.</text>
</comment>
<dbReference type="AlphaFoldDB" id="S9RJC8"/>
<keyword evidence="2" id="KW-1185">Reference proteome</keyword>